<evidence type="ECO:0000313" key="13">
    <source>
        <dbReference type="EMBL" id="ORZ40144.1"/>
    </source>
</evidence>
<dbReference type="GO" id="GO:0004400">
    <property type="term" value="F:histidinol-phosphate transaminase activity"/>
    <property type="evidence" value="ECO:0007669"/>
    <property type="project" value="UniProtKB-EC"/>
</dbReference>
<keyword evidence="14" id="KW-1185">Reference proteome</keyword>
<evidence type="ECO:0000256" key="4">
    <source>
        <dbReference type="ARBA" id="ARBA00012748"/>
    </source>
</evidence>
<dbReference type="InterPro" id="IPR005861">
    <property type="entry name" value="HisP_aminotrans"/>
</dbReference>
<evidence type="ECO:0000313" key="14">
    <source>
        <dbReference type="Proteomes" id="UP000193411"/>
    </source>
</evidence>
<evidence type="ECO:0000259" key="12">
    <source>
        <dbReference type="Pfam" id="PF00155"/>
    </source>
</evidence>
<evidence type="ECO:0000256" key="6">
    <source>
        <dbReference type="ARBA" id="ARBA00022605"/>
    </source>
</evidence>
<comment type="pathway">
    <text evidence="2">Amino-acid biosynthesis; L-histidine biosynthesis; L-histidine from 5-phospho-alpha-D-ribose 1-diphosphate: step 7/9.</text>
</comment>
<comment type="cofactor">
    <cofactor evidence="1">
        <name>pyridoxal 5'-phosphate</name>
        <dbReference type="ChEBI" id="CHEBI:597326"/>
    </cofactor>
</comment>
<dbReference type="PANTHER" id="PTHR42885:SF2">
    <property type="entry name" value="HISTIDINOL-PHOSPHATE AMINOTRANSFERASE"/>
    <property type="match status" value="1"/>
</dbReference>
<evidence type="ECO:0000256" key="3">
    <source>
        <dbReference type="ARBA" id="ARBA00008392"/>
    </source>
</evidence>
<comment type="caution">
    <text evidence="13">The sequence shown here is derived from an EMBL/GenBank/DDBJ whole genome shotgun (WGS) entry which is preliminary data.</text>
</comment>
<dbReference type="InterPro" id="IPR001917">
    <property type="entry name" value="Aminotrans_II_pyridoxalP_BS"/>
</dbReference>
<dbReference type="InterPro" id="IPR015424">
    <property type="entry name" value="PyrdxlP-dep_Trfase"/>
</dbReference>
<protein>
    <recommendedName>
        <fullName evidence="4">histidinol-phosphate transaminase</fullName>
        <ecNumber evidence="4">2.6.1.9</ecNumber>
    </recommendedName>
    <alternativeName>
        <fullName evidence="10">Imidazole acetol-phosphate transaminase</fullName>
    </alternativeName>
</protein>
<dbReference type="Gene3D" id="3.90.1150.10">
    <property type="entry name" value="Aspartate Aminotransferase, domain 1"/>
    <property type="match status" value="1"/>
</dbReference>
<dbReference type="OrthoDB" id="2015537at2759"/>
<evidence type="ECO:0000256" key="5">
    <source>
        <dbReference type="ARBA" id="ARBA00022576"/>
    </source>
</evidence>
<evidence type="ECO:0000256" key="10">
    <source>
        <dbReference type="ARBA" id="ARBA00030262"/>
    </source>
</evidence>
<dbReference type="InterPro" id="IPR004839">
    <property type="entry name" value="Aminotransferase_I/II_large"/>
</dbReference>
<dbReference type="EMBL" id="MCFL01000003">
    <property type="protein sequence ID" value="ORZ40144.1"/>
    <property type="molecule type" value="Genomic_DNA"/>
</dbReference>
<keyword evidence="5 13" id="KW-0032">Aminotransferase</keyword>
<sequence length="396" mass="43066">MSPRTFDLKALIRPNIWRLHPYRCARDDYSEGILLDANENAYGPAIPPSTLAATSTPPQSLARYPDPHHVPLKSALARFRNLASPNNVFLGVGSDEVIDLVMRVCCTPGKDKILICPPTYGMYSVSADINDVAVVKVPLQLAPDHVGFQLNVPGVLEALARESDAIKVVFLCSPGNPTGSYLNQADIESILNFDGWNGLVVVDEAYIDFVTGADTNGQPKQSTAALLGTYPNLLVSQTFSKSFGMAGARLGVAYASEDLIAVLSKTKAPYNISNPTAQLGMAAMSPEGLEQFADTIAKLNAQRERLLTELPRLPRAGKVLGTNDANFVLMEVLDKEGKPCNKTAEALYKTLAEQYKVVVRFRGKEPGCFGCLRITVGTEKENGVLLKQWQEYFKNS</sequence>
<feature type="domain" description="Aminotransferase class I/classII large" evidence="12">
    <location>
        <begin position="32"/>
        <end position="386"/>
    </location>
</feature>
<dbReference type="GO" id="GO:0000105">
    <property type="term" value="P:L-histidine biosynthetic process"/>
    <property type="evidence" value="ECO:0007669"/>
    <property type="project" value="UniProtKB-KW"/>
</dbReference>
<accession>A0A1Y2I1R1</accession>
<proteinExistence type="inferred from homology"/>
<name>A0A1Y2I1R1_9FUNG</name>
<dbReference type="EC" id="2.6.1.9" evidence="4"/>
<dbReference type="PROSITE" id="PS00599">
    <property type="entry name" value="AA_TRANSFER_CLASS_2"/>
    <property type="match status" value="1"/>
</dbReference>
<comment type="catalytic activity">
    <reaction evidence="11">
        <text>L-histidinol phosphate + 2-oxoglutarate = 3-(imidazol-4-yl)-2-oxopropyl phosphate + L-glutamate</text>
        <dbReference type="Rhea" id="RHEA:23744"/>
        <dbReference type="ChEBI" id="CHEBI:16810"/>
        <dbReference type="ChEBI" id="CHEBI:29985"/>
        <dbReference type="ChEBI" id="CHEBI:57766"/>
        <dbReference type="ChEBI" id="CHEBI:57980"/>
        <dbReference type="EC" id="2.6.1.9"/>
    </reaction>
</comment>
<dbReference type="CDD" id="cd00609">
    <property type="entry name" value="AAT_like"/>
    <property type="match status" value="1"/>
</dbReference>
<organism evidence="13 14">
    <name type="scientific">Catenaria anguillulae PL171</name>
    <dbReference type="NCBI Taxonomy" id="765915"/>
    <lineage>
        <taxon>Eukaryota</taxon>
        <taxon>Fungi</taxon>
        <taxon>Fungi incertae sedis</taxon>
        <taxon>Blastocladiomycota</taxon>
        <taxon>Blastocladiomycetes</taxon>
        <taxon>Blastocladiales</taxon>
        <taxon>Catenariaceae</taxon>
        <taxon>Catenaria</taxon>
    </lineage>
</organism>
<evidence type="ECO:0000256" key="11">
    <source>
        <dbReference type="ARBA" id="ARBA00047481"/>
    </source>
</evidence>
<dbReference type="NCBIfam" id="TIGR01141">
    <property type="entry name" value="hisC"/>
    <property type="match status" value="1"/>
</dbReference>
<dbReference type="PANTHER" id="PTHR42885">
    <property type="entry name" value="HISTIDINOL-PHOSPHATE AMINOTRANSFERASE-RELATED"/>
    <property type="match status" value="1"/>
</dbReference>
<evidence type="ECO:0000256" key="9">
    <source>
        <dbReference type="ARBA" id="ARBA00023102"/>
    </source>
</evidence>
<comment type="similarity">
    <text evidence="3">Belongs to the class-II pyridoxal-phosphate-dependent aminotransferase family.</text>
</comment>
<keyword evidence="9" id="KW-0368">Histidine biosynthesis</keyword>
<dbReference type="AlphaFoldDB" id="A0A1Y2I1R1"/>
<dbReference type="HAMAP" id="MF_01023">
    <property type="entry name" value="HisC_aminotrans_2"/>
    <property type="match status" value="1"/>
</dbReference>
<keyword evidence="8" id="KW-0663">Pyridoxal phosphate</keyword>
<dbReference type="Proteomes" id="UP000193411">
    <property type="component" value="Unassembled WGS sequence"/>
</dbReference>
<keyword evidence="6" id="KW-0028">Amino-acid biosynthesis</keyword>
<evidence type="ECO:0000256" key="8">
    <source>
        <dbReference type="ARBA" id="ARBA00022898"/>
    </source>
</evidence>
<gene>
    <name evidence="13" type="ORF">BCR44DRAFT_36969</name>
</gene>
<dbReference type="Gene3D" id="3.40.640.10">
    <property type="entry name" value="Type I PLP-dependent aspartate aminotransferase-like (Major domain)"/>
    <property type="match status" value="1"/>
</dbReference>
<dbReference type="Pfam" id="PF00155">
    <property type="entry name" value="Aminotran_1_2"/>
    <property type="match status" value="1"/>
</dbReference>
<dbReference type="STRING" id="765915.A0A1Y2I1R1"/>
<dbReference type="InterPro" id="IPR015421">
    <property type="entry name" value="PyrdxlP-dep_Trfase_major"/>
</dbReference>
<reference evidence="13 14" key="1">
    <citation type="submission" date="2016-07" db="EMBL/GenBank/DDBJ databases">
        <title>Pervasive Adenine N6-methylation of Active Genes in Fungi.</title>
        <authorList>
            <consortium name="DOE Joint Genome Institute"/>
            <person name="Mondo S.J."/>
            <person name="Dannebaum R.O."/>
            <person name="Kuo R.C."/>
            <person name="Labutti K."/>
            <person name="Haridas S."/>
            <person name="Kuo A."/>
            <person name="Salamov A."/>
            <person name="Ahrendt S.R."/>
            <person name="Lipzen A."/>
            <person name="Sullivan W."/>
            <person name="Andreopoulos W.B."/>
            <person name="Clum A."/>
            <person name="Lindquist E."/>
            <person name="Daum C."/>
            <person name="Ramamoorthy G.K."/>
            <person name="Gryganskyi A."/>
            <person name="Culley D."/>
            <person name="Magnuson J.K."/>
            <person name="James T.Y."/>
            <person name="O'Malley M.A."/>
            <person name="Stajich J.E."/>
            <person name="Spatafora J.W."/>
            <person name="Visel A."/>
            <person name="Grigoriev I.V."/>
        </authorList>
    </citation>
    <scope>NUCLEOTIDE SEQUENCE [LARGE SCALE GENOMIC DNA]</scope>
    <source>
        <strain evidence="13 14">PL171</strain>
    </source>
</reference>
<keyword evidence="7 13" id="KW-0808">Transferase</keyword>
<dbReference type="GO" id="GO:0030170">
    <property type="term" value="F:pyridoxal phosphate binding"/>
    <property type="evidence" value="ECO:0007669"/>
    <property type="project" value="InterPro"/>
</dbReference>
<evidence type="ECO:0000256" key="2">
    <source>
        <dbReference type="ARBA" id="ARBA00005011"/>
    </source>
</evidence>
<dbReference type="SUPFAM" id="SSF53383">
    <property type="entry name" value="PLP-dependent transferases"/>
    <property type="match status" value="1"/>
</dbReference>
<evidence type="ECO:0000256" key="1">
    <source>
        <dbReference type="ARBA" id="ARBA00001933"/>
    </source>
</evidence>
<evidence type="ECO:0000256" key="7">
    <source>
        <dbReference type="ARBA" id="ARBA00022679"/>
    </source>
</evidence>
<dbReference type="InterPro" id="IPR015422">
    <property type="entry name" value="PyrdxlP-dep_Trfase_small"/>
</dbReference>